<evidence type="ECO:0000256" key="2">
    <source>
        <dbReference type="SAM" id="SignalP"/>
    </source>
</evidence>
<evidence type="ECO:0000313" key="4">
    <source>
        <dbReference type="Proteomes" id="UP000738431"/>
    </source>
</evidence>
<gene>
    <name evidence="3" type="ORF">K1X11_007435</name>
</gene>
<dbReference type="EMBL" id="CP139781">
    <property type="protein sequence ID" value="WRQ89236.1"/>
    <property type="molecule type" value="Genomic_DNA"/>
</dbReference>
<reference evidence="3 4" key="1">
    <citation type="submission" date="2023-12" db="EMBL/GenBank/DDBJ databases">
        <title>Description of an unclassified Opitutus bacterium of Verrucomicrobiota.</title>
        <authorList>
            <person name="Zhang D.-F."/>
        </authorList>
    </citation>
    <scope>NUCLEOTIDE SEQUENCE [LARGE SCALE GENOMIC DNA]</scope>
    <source>
        <strain evidence="3 4">WL0086</strain>
    </source>
</reference>
<dbReference type="Proteomes" id="UP000738431">
    <property type="component" value="Chromosome"/>
</dbReference>
<dbReference type="RefSeq" id="WP_221031103.1">
    <property type="nucleotide sequence ID" value="NZ_CP139781.1"/>
</dbReference>
<proteinExistence type="predicted"/>
<keyword evidence="4" id="KW-1185">Reference proteome</keyword>
<feature type="signal peptide" evidence="2">
    <location>
        <begin position="1"/>
        <end position="19"/>
    </location>
</feature>
<keyword evidence="2" id="KW-0732">Signal</keyword>
<sequence length="146" mass="15760">MNALLRALCLIAAGVCAEAADEEPCFFRTTAEAEDYAKSLFAGGEVQVFDLGDEKVLVLRVFGSGVPDIGFWVFAAEEGAWRLASRSMPPIPEMHRLEVDSGALFIVGEETGTRTKIHPTENEATQSSQPTTASRRGERGADARRG</sequence>
<evidence type="ECO:0000313" key="3">
    <source>
        <dbReference type="EMBL" id="WRQ89236.1"/>
    </source>
</evidence>
<feature type="region of interest" description="Disordered" evidence="1">
    <location>
        <begin position="110"/>
        <end position="146"/>
    </location>
</feature>
<evidence type="ECO:0000256" key="1">
    <source>
        <dbReference type="SAM" id="MobiDB-lite"/>
    </source>
</evidence>
<feature type="compositionally biased region" description="Polar residues" evidence="1">
    <location>
        <begin position="122"/>
        <end position="132"/>
    </location>
</feature>
<name>A0ABZ1CCT1_9BACT</name>
<feature type="chain" id="PRO_5047471357" evidence="2">
    <location>
        <begin position="20"/>
        <end position="146"/>
    </location>
</feature>
<protein>
    <submittedName>
        <fullName evidence="3">Uncharacterized protein</fullName>
    </submittedName>
</protein>
<feature type="compositionally biased region" description="Basic and acidic residues" evidence="1">
    <location>
        <begin position="135"/>
        <end position="146"/>
    </location>
</feature>
<accession>A0ABZ1CCT1</accession>
<organism evidence="3 4">
    <name type="scientific">Actomonas aquatica</name>
    <dbReference type="NCBI Taxonomy" id="2866162"/>
    <lineage>
        <taxon>Bacteria</taxon>
        <taxon>Pseudomonadati</taxon>
        <taxon>Verrucomicrobiota</taxon>
        <taxon>Opitutia</taxon>
        <taxon>Opitutales</taxon>
        <taxon>Opitutaceae</taxon>
        <taxon>Actomonas</taxon>
    </lineage>
</organism>